<keyword evidence="2" id="KW-0597">Phosphoprotein</keyword>
<evidence type="ECO:0000256" key="1">
    <source>
        <dbReference type="ARBA" id="ARBA00023125"/>
    </source>
</evidence>
<keyword evidence="1 5" id="KW-0238">DNA-binding</keyword>
<dbReference type="SMART" id="SM00421">
    <property type="entry name" value="HTH_LUXR"/>
    <property type="match status" value="1"/>
</dbReference>
<evidence type="ECO:0000259" key="4">
    <source>
        <dbReference type="PROSITE" id="PS50110"/>
    </source>
</evidence>
<dbReference type="GO" id="GO:0000160">
    <property type="term" value="P:phosphorelay signal transduction system"/>
    <property type="evidence" value="ECO:0007669"/>
    <property type="project" value="InterPro"/>
</dbReference>
<accession>A0A3M0G218</accession>
<dbReference type="SMART" id="SM00448">
    <property type="entry name" value="REC"/>
    <property type="match status" value="1"/>
</dbReference>
<organism evidence="5 6">
    <name type="scientific">Dokdonia sinensis</name>
    <dbReference type="NCBI Taxonomy" id="2479847"/>
    <lineage>
        <taxon>Bacteria</taxon>
        <taxon>Pseudomonadati</taxon>
        <taxon>Bacteroidota</taxon>
        <taxon>Flavobacteriia</taxon>
        <taxon>Flavobacteriales</taxon>
        <taxon>Flavobacteriaceae</taxon>
        <taxon>Dokdonia</taxon>
    </lineage>
</organism>
<feature type="modified residue" description="4-aspartylphosphate" evidence="2">
    <location>
        <position position="54"/>
    </location>
</feature>
<dbReference type="Gene3D" id="3.40.50.2300">
    <property type="match status" value="1"/>
</dbReference>
<feature type="domain" description="Response regulatory" evidence="4">
    <location>
        <begin position="4"/>
        <end position="119"/>
    </location>
</feature>
<dbReference type="RefSeq" id="WP_121918587.1">
    <property type="nucleotide sequence ID" value="NZ_REFV01000020.1"/>
</dbReference>
<dbReference type="GO" id="GO:0006355">
    <property type="term" value="P:regulation of DNA-templated transcription"/>
    <property type="evidence" value="ECO:0007669"/>
    <property type="project" value="InterPro"/>
</dbReference>
<keyword evidence="6" id="KW-1185">Reference proteome</keyword>
<gene>
    <name evidence="5" type="ORF">EAX61_15305</name>
</gene>
<dbReference type="PROSITE" id="PS50110">
    <property type="entry name" value="RESPONSE_REGULATORY"/>
    <property type="match status" value="1"/>
</dbReference>
<evidence type="ECO:0000313" key="5">
    <source>
        <dbReference type="EMBL" id="RMB56222.1"/>
    </source>
</evidence>
<comment type="caution">
    <text evidence="5">The sequence shown here is derived from an EMBL/GenBank/DDBJ whole genome shotgun (WGS) entry which is preliminary data.</text>
</comment>
<dbReference type="PROSITE" id="PS00622">
    <property type="entry name" value="HTH_LUXR_1"/>
    <property type="match status" value="1"/>
</dbReference>
<evidence type="ECO:0000256" key="2">
    <source>
        <dbReference type="PROSITE-ProRule" id="PRU00169"/>
    </source>
</evidence>
<dbReference type="AlphaFoldDB" id="A0A3M0G218"/>
<dbReference type="Pfam" id="PF00072">
    <property type="entry name" value="Response_reg"/>
    <property type="match status" value="1"/>
</dbReference>
<dbReference type="EMBL" id="REFV01000020">
    <property type="protein sequence ID" value="RMB56222.1"/>
    <property type="molecule type" value="Genomic_DNA"/>
</dbReference>
<dbReference type="GO" id="GO:0003677">
    <property type="term" value="F:DNA binding"/>
    <property type="evidence" value="ECO:0007669"/>
    <property type="project" value="UniProtKB-KW"/>
</dbReference>
<evidence type="ECO:0000313" key="6">
    <source>
        <dbReference type="Proteomes" id="UP000281985"/>
    </source>
</evidence>
<feature type="domain" description="HTH luxR-type" evidence="3">
    <location>
        <begin position="134"/>
        <end position="199"/>
    </location>
</feature>
<dbReference type="InterPro" id="IPR039420">
    <property type="entry name" value="WalR-like"/>
</dbReference>
<dbReference type="OrthoDB" id="2962330at2"/>
<dbReference type="Proteomes" id="UP000281985">
    <property type="component" value="Unassembled WGS sequence"/>
</dbReference>
<dbReference type="PANTHER" id="PTHR43214">
    <property type="entry name" value="TWO-COMPONENT RESPONSE REGULATOR"/>
    <property type="match status" value="1"/>
</dbReference>
<dbReference type="Pfam" id="PF00196">
    <property type="entry name" value="GerE"/>
    <property type="match status" value="1"/>
</dbReference>
<name>A0A3M0G218_9FLAO</name>
<dbReference type="InterPro" id="IPR011006">
    <property type="entry name" value="CheY-like_superfamily"/>
</dbReference>
<evidence type="ECO:0000259" key="3">
    <source>
        <dbReference type="PROSITE" id="PS50043"/>
    </source>
</evidence>
<dbReference type="InterPro" id="IPR000792">
    <property type="entry name" value="Tscrpt_reg_LuxR_C"/>
</dbReference>
<proteinExistence type="predicted"/>
<dbReference type="InterPro" id="IPR016032">
    <property type="entry name" value="Sig_transdc_resp-reg_C-effctor"/>
</dbReference>
<dbReference type="Gene3D" id="1.10.10.10">
    <property type="entry name" value="Winged helix-like DNA-binding domain superfamily/Winged helix DNA-binding domain"/>
    <property type="match status" value="1"/>
</dbReference>
<reference evidence="5 6" key="1">
    <citation type="submission" date="2018-10" db="EMBL/GenBank/DDBJ databases">
        <title>Dokdonia luteus sp. nov., isolated from sea water.</title>
        <authorList>
            <person name="Zhou L.Y."/>
            <person name="Du Z.J."/>
        </authorList>
    </citation>
    <scope>NUCLEOTIDE SEQUENCE [LARGE SCALE GENOMIC DNA]</scope>
    <source>
        <strain evidence="5 6">SH27</strain>
    </source>
</reference>
<dbReference type="PRINTS" id="PR00038">
    <property type="entry name" value="HTHLUXR"/>
</dbReference>
<sequence length="202" mass="22927">MSHKILLIEDEFIIARDIEMELGKNGFARVLRCSTPAEAKMDYKENEFDLILSDINLEAEIDGIELVAQLQEIRKTPAVFLTAFSNPEIVARAEKIMPFAYVLKPFHAEQLKITINLALSNFEKRQNEAGSEETQEKLTLLTQREVEILSAFSSGKTSKEVGDELHISHQTVEKHKKNIKKKLDMSTIGELIRFAVDANLIK</sequence>
<dbReference type="InterPro" id="IPR001789">
    <property type="entry name" value="Sig_transdc_resp-reg_receiver"/>
</dbReference>
<dbReference type="SUPFAM" id="SSF52172">
    <property type="entry name" value="CheY-like"/>
    <property type="match status" value="1"/>
</dbReference>
<protein>
    <submittedName>
        <fullName evidence="5">DNA-binding response regulator</fullName>
    </submittedName>
</protein>
<dbReference type="SUPFAM" id="SSF46894">
    <property type="entry name" value="C-terminal effector domain of the bipartite response regulators"/>
    <property type="match status" value="1"/>
</dbReference>
<dbReference type="InterPro" id="IPR036388">
    <property type="entry name" value="WH-like_DNA-bd_sf"/>
</dbReference>
<dbReference type="PROSITE" id="PS50043">
    <property type="entry name" value="HTH_LUXR_2"/>
    <property type="match status" value="1"/>
</dbReference>